<proteinExistence type="predicted"/>
<dbReference type="EMBL" id="JAVRHM010000008">
    <property type="protein sequence ID" value="MDT0689904.1"/>
    <property type="molecule type" value="Genomic_DNA"/>
</dbReference>
<reference evidence="1 2" key="1">
    <citation type="submission" date="2023-09" db="EMBL/GenBank/DDBJ databases">
        <authorList>
            <person name="Rey-Velasco X."/>
        </authorList>
    </citation>
    <scope>NUCLEOTIDE SEQUENCE [LARGE SCALE GENOMIC DNA]</scope>
    <source>
        <strain evidence="1 2">F188</strain>
    </source>
</reference>
<evidence type="ECO:0000313" key="2">
    <source>
        <dbReference type="Proteomes" id="UP001261624"/>
    </source>
</evidence>
<keyword evidence="2" id="KW-1185">Reference proteome</keyword>
<comment type="caution">
    <text evidence="1">The sequence shown here is derived from an EMBL/GenBank/DDBJ whole genome shotgun (WGS) entry which is preliminary data.</text>
</comment>
<dbReference type="Proteomes" id="UP001261624">
    <property type="component" value="Unassembled WGS sequence"/>
</dbReference>
<organism evidence="1 2">
    <name type="scientific">Autumnicola patrickiae</name>
    <dbReference type="NCBI Taxonomy" id="3075591"/>
    <lineage>
        <taxon>Bacteria</taxon>
        <taxon>Pseudomonadati</taxon>
        <taxon>Bacteroidota</taxon>
        <taxon>Flavobacteriia</taxon>
        <taxon>Flavobacteriales</taxon>
        <taxon>Flavobacteriaceae</taxon>
        <taxon>Autumnicola</taxon>
    </lineage>
</organism>
<dbReference type="Pfam" id="PF13376">
    <property type="entry name" value="OmdA"/>
    <property type="match status" value="1"/>
</dbReference>
<accession>A0ABU3E1N5</accession>
<protein>
    <submittedName>
        <fullName evidence="1">YdeI/OmpD-associated family protein</fullName>
    </submittedName>
</protein>
<sequence>MKKEEIEIFYPTSLTAWRKWLTKNHLSKQAVWLVFYKKASGKKSLTWSESVDVALCFGWIDSKKIKIDEITSHQYFSKRKSKSTWSKINKEKVQRLIENGQMMAPGYKSIKTAKQNGSWTILDQVEELIIPKDLELAFKKQSGSKDFFRSLSKSARKALLIRLVLAKRPETRQKRIEEIFKLAGQSQKFISFGKNKNF</sequence>
<name>A0ABU3E1N5_9FLAO</name>
<dbReference type="RefSeq" id="WP_311683888.1">
    <property type="nucleotide sequence ID" value="NZ_JAVRHM010000008.1"/>
</dbReference>
<evidence type="ECO:0000313" key="1">
    <source>
        <dbReference type="EMBL" id="MDT0689904.1"/>
    </source>
</evidence>
<gene>
    <name evidence="1" type="ORF">RM549_08910</name>
</gene>